<evidence type="ECO:0000256" key="1">
    <source>
        <dbReference type="SAM" id="MobiDB-lite"/>
    </source>
</evidence>
<dbReference type="RefSeq" id="WP_303522116.1">
    <property type="nucleotide sequence ID" value="NZ_JAUOQO010000295.1"/>
</dbReference>
<keyword evidence="3" id="KW-0966">Cell projection</keyword>
<feature type="domain" description="Flagellar M-ring C-terminal" evidence="2">
    <location>
        <begin position="17"/>
        <end position="63"/>
    </location>
</feature>
<evidence type="ECO:0000313" key="3">
    <source>
        <dbReference type="EMBL" id="MDO6575165.1"/>
    </source>
</evidence>
<feature type="compositionally biased region" description="Polar residues" evidence="1">
    <location>
        <begin position="48"/>
        <end position="67"/>
    </location>
</feature>
<reference evidence="3" key="1">
    <citation type="submission" date="2023-07" db="EMBL/GenBank/DDBJ databases">
        <title>Genome content predicts the carbon catabolic preferences of heterotrophic bacteria.</title>
        <authorList>
            <person name="Gralka M."/>
        </authorList>
    </citation>
    <scope>NUCLEOTIDE SEQUENCE</scope>
    <source>
        <strain evidence="3">E2R20</strain>
    </source>
</reference>
<gene>
    <name evidence="3" type="ORF">Q4528_13700</name>
</gene>
<protein>
    <submittedName>
        <fullName evidence="3">Flagellar M-ring protein FliF C-terminal domain-containing protein</fullName>
    </submittedName>
</protein>
<feature type="non-terminal residue" evidence="3">
    <location>
        <position position="67"/>
    </location>
</feature>
<keyword evidence="4" id="KW-1185">Reference proteome</keyword>
<evidence type="ECO:0000313" key="4">
    <source>
        <dbReference type="Proteomes" id="UP001170310"/>
    </source>
</evidence>
<accession>A0AAW7YUF9</accession>
<comment type="caution">
    <text evidence="3">The sequence shown here is derived from an EMBL/GenBank/DDBJ whole genome shotgun (WGS) entry which is preliminary data.</text>
</comment>
<keyword evidence="3" id="KW-0282">Flagellum</keyword>
<name>A0AAW7YUF9_9STAP</name>
<dbReference type="Pfam" id="PF08345">
    <property type="entry name" value="YscJ_FliF_C"/>
    <property type="match status" value="1"/>
</dbReference>
<keyword evidence="3" id="KW-0969">Cilium</keyword>
<proteinExistence type="predicted"/>
<evidence type="ECO:0000259" key="2">
    <source>
        <dbReference type="Pfam" id="PF08345"/>
    </source>
</evidence>
<feature type="region of interest" description="Disordered" evidence="1">
    <location>
        <begin position="42"/>
        <end position="67"/>
    </location>
</feature>
<sequence>MAGLESTKSEKITRIIESFVGVGNVKVAVTADVDISHKEIRQDAYDSENPSIRSRQVATNRQSGISG</sequence>
<organism evidence="3 4">
    <name type="scientific">Staphylococcus pasteuri_A</name>
    <dbReference type="NCBI Taxonomy" id="3062664"/>
    <lineage>
        <taxon>Bacteria</taxon>
        <taxon>Bacillati</taxon>
        <taxon>Bacillota</taxon>
        <taxon>Bacilli</taxon>
        <taxon>Bacillales</taxon>
        <taxon>Staphylococcaceae</taxon>
        <taxon>Staphylococcus</taxon>
    </lineage>
</organism>
<dbReference type="EMBL" id="JAUOQO010000295">
    <property type="protein sequence ID" value="MDO6575165.1"/>
    <property type="molecule type" value="Genomic_DNA"/>
</dbReference>
<dbReference type="Proteomes" id="UP001170310">
    <property type="component" value="Unassembled WGS sequence"/>
</dbReference>
<dbReference type="InterPro" id="IPR013556">
    <property type="entry name" value="Flag_M-ring_C"/>
</dbReference>
<dbReference type="AlphaFoldDB" id="A0AAW7YUF9"/>